<feature type="compositionally biased region" description="Basic residues" evidence="1">
    <location>
        <begin position="110"/>
        <end position="128"/>
    </location>
</feature>
<proteinExistence type="predicted"/>
<protein>
    <submittedName>
        <fullName evidence="2">RNA polymerase ECF-type sigma factor</fullName>
    </submittedName>
</protein>
<accession>A0A6J4P1Z5</accession>
<sequence>DQLRRRRRRPWPRLPGARRARDRGDAARGPDDDRLRRRRRGPRPGVLAACLQGAVPLRRPASPRLAADDPAQHQRQHAPPAASRAGRRHPAAPGVAPGLRGRRAAERRAVVPRRGARRGAARRRRRPGRAVPVRVDPRGRARPQLCRGRRRAGRAGGHRHVPAEPGPRAPPAHARSHPSVPRRAVM</sequence>
<dbReference type="AlphaFoldDB" id="A0A6J4P1Z5"/>
<feature type="compositionally biased region" description="Basic residues" evidence="1">
    <location>
        <begin position="1"/>
        <end position="21"/>
    </location>
</feature>
<organism evidence="2">
    <name type="scientific">uncultured Nocardioides sp</name>
    <dbReference type="NCBI Taxonomy" id="198441"/>
    <lineage>
        <taxon>Bacteria</taxon>
        <taxon>Bacillati</taxon>
        <taxon>Actinomycetota</taxon>
        <taxon>Actinomycetes</taxon>
        <taxon>Propionibacteriales</taxon>
        <taxon>Nocardioidaceae</taxon>
        <taxon>Nocardioides</taxon>
        <taxon>environmental samples</taxon>
    </lineage>
</organism>
<feature type="non-terminal residue" evidence="2">
    <location>
        <position position="1"/>
    </location>
</feature>
<name>A0A6J4P1Z5_9ACTN</name>
<evidence type="ECO:0000256" key="1">
    <source>
        <dbReference type="SAM" id="MobiDB-lite"/>
    </source>
</evidence>
<dbReference type="EMBL" id="CADCUM010000107">
    <property type="protein sequence ID" value="CAA9398048.1"/>
    <property type="molecule type" value="Genomic_DNA"/>
</dbReference>
<gene>
    <name evidence="2" type="ORF">AVDCRST_MAG32-2808</name>
</gene>
<feature type="compositionally biased region" description="Low complexity" evidence="1">
    <location>
        <begin position="171"/>
        <end position="186"/>
    </location>
</feature>
<reference evidence="2" key="1">
    <citation type="submission" date="2020-02" db="EMBL/GenBank/DDBJ databases">
        <authorList>
            <person name="Meier V. D."/>
        </authorList>
    </citation>
    <scope>NUCLEOTIDE SEQUENCE</scope>
    <source>
        <strain evidence="2">AVDCRST_MAG32</strain>
    </source>
</reference>
<feature type="non-terminal residue" evidence="2">
    <location>
        <position position="186"/>
    </location>
</feature>
<feature type="compositionally biased region" description="Basic residues" evidence="1">
    <location>
        <begin position="147"/>
        <end position="160"/>
    </location>
</feature>
<feature type="region of interest" description="Disordered" evidence="1">
    <location>
        <begin position="1"/>
        <end position="186"/>
    </location>
</feature>
<evidence type="ECO:0000313" key="2">
    <source>
        <dbReference type="EMBL" id="CAA9398048.1"/>
    </source>
</evidence>
<feature type="compositionally biased region" description="Basic and acidic residues" evidence="1">
    <location>
        <begin position="22"/>
        <end position="35"/>
    </location>
</feature>